<evidence type="ECO:0000313" key="1">
    <source>
        <dbReference type="EMBL" id="MEQ2180627.1"/>
    </source>
</evidence>
<reference evidence="1 2" key="1">
    <citation type="submission" date="2021-06" db="EMBL/GenBank/DDBJ databases">
        <authorList>
            <person name="Palmer J.M."/>
        </authorList>
    </citation>
    <scope>NUCLEOTIDE SEQUENCE [LARGE SCALE GENOMIC DNA]</scope>
    <source>
        <strain evidence="1 2">GA_2019</strain>
        <tissue evidence="1">Muscle</tissue>
    </source>
</reference>
<protein>
    <submittedName>
        <fullName evidence="1">Uncharacterized protein</fullName>
    </submittedName>
</protein>
<evidence type="ECO:0000313" key="2">
    <source>
        <dbReference type="Proteomes" id="UP001476798"/>
    </source>
</evidence>
<organism evidence="1 2">
    <name type="scientific">Goodea atripinnis</name>
    <dbReference type="NCBI Taxonomy" id="208336"/>
    <lineage>
        <taxon>Eukaryota</taxon>
        <taxon>Metazoa</taxon>
        <taxon>Chordata</taxon>
        <taxon>Craniata</taxon>
        <taxon>Vertebrata</taxon>
        <taxon>Euteleostomi</taxon>
        <taxon>Actinopterygii</taxon>
        <taxon>Neopterygii</taxon>
        <taxon>Teleostei</taxon>
        <taxon>Neoteleostei</taxon>
        <taxon>Acanthomorphata</taxon>
        <taxon>Ovalentaria</taxon>
        <taxon>Atherinomorphae</taxon>
        <taxon>Cyprinodontiformes</taxon>
        <taxon>Goodeidae</taxon>
        <taxon>Goodea</taxon>
    </lineage>
</organism>
<sequence>MAAYRGQGQFLQTRTRTSRSALLSARHALAPLSLLSRLSDSGIQLAPRVDGWCNCFSAVGAVNENFSWGIFDSATLFLGFPAVKTPSSLWRGESKCVGCTFAH</sequence>
<gene>
    <name evidence="1" type="ORF">GOODEAATRI_003171</name>
</gene>
<keyword evidence="2" id="KW-1185">Reference proteome</keyword>
<dbReference type="EMBL" id="JAHRIO010070085">
    <property type="protein sequence ID" value="MEQ2180627.1"/>
    <property type="molecule type" value="Genomic_DNA"/>
</dbReference>
<accession>A0ABV0PB63</accession>
<proteinExistence type="predicted"/>
<name>A0ABV0PB63_9TELE</name>
<comment type="caution">
    <text evidence="1">The sequence shown here is derived from an EMBL/GenBank/DDBJ whole genome shotgun (WGS) entry which is preliminary data.</text>
</comment>
<dbReference type="Proteomes" id="UP001476798">
    <property type="component" value="Unassembled WGS sequence"/>
</dbReference>